<evidence type="ECO:0000256" key="1">
    <source>
        <dbReference type="SAM" id="SignalP"/>
    </source>
</evidence>
<evidence type="ECO:0000313" key="3">
    <source>
        <dbReference type="Proteomes" id="UP000247409"/>
    </source>
</evidence>
<dbReference type="AlphaFoldDB" id="A0A2V3IVB9"/>
<feature type="chain" id="PRO_5015902369" description="Tyr recombinase domain-containing protein" evidence="1">
    <location>
        <begin position="20"/>
        <end position="218"/>
    </location>
</feature>
<protein>
    <recommendedName>
        <fullName evidence="4">Tyr recombinase domain-containing protein</fullName>
    </recommendedName>
</protein>
<name>A0A2V3IVB9_9FLOR</name>
<keyword evidence="1" id="KW-0732">Signal</keyword>
<proteinExistence type="predicted"/>
<dbReference type="GO" id="GO:0003677">
    <property type="term" value="F:DNA binding"/>
    <property type="evidence" value="ECO:0007669"/>
    <property type="project" value="InterPro"/>
</dbReference>
<dbReference type="Proteomes" id="UP000247409">
    <property type="component" value="Unassembled WGS sequence"/>
</dbReference>
<feature type="signal peptide" evidence="1">
    <location>
        <begin position="1"/>
        <end position="19"/>
    </location>
</feature>
<gene>
    <name evidence="2" type="ORF">BWQ96_04174</name>
</gene>
<accession>A0A2V3IVB9</accession>
<dbReference type="SUPFAM" id="SSF56349">
    <property type="entry name" value="DNA breaking-rejoining enzymes"/>
    <property type="match status" value="1"/>
</dbReference>
<comment type="caution">
    <text evidence="2">The sequence shown here is derived from an EMBL/GenBank/DDBJ whole genome shotgun (WGS) entry which is preliminary data.</text>
</comment>
<sequence>MKLIGIVLHSILVLGLYRCLRINEIAKLQMKTVSIGRKSATKCLCCAIKKSTIERVYEKSDWDNVTPLPNSLFLDHFIAFYSWISARGSDERALYPEVVQTQAGERFVFECALSNSEFASFIRDCLSTVGIGKADLRAYGGHLIKRGCVQPHRMFGYMDELIMRKLGMIGPNAFSSYFAVYNSDAPRAPPRFHSVSHIIEHARSISRNTKLVDRSASL</sequence>
<evidence type="ECO:0008006" key="4">
    <source>
        <dbReference type="Google" id="ProtNLM"/>
    </source>
</evidence>
<keyword evidence="3" id="KW-1185">Reference proteome</keyword>
<evidence type="ECO:0000313" key="2">
    <source>
        <dbReference type="EMBL" id="PXF46074.1"/>
    </source>
</evidence>
<dbReference type="InterPro" id="IPR011010">
    <property type="entry name" value="DNA_brk_join_enz"/>
</dbReference>
<dbReference type="EMBL" id="NBIV01000045">
    <property type="protein sequence ID" value="PXF46074.1"/>
    <property type="molecule type" value="Genomic_DNA"/>
</dbReference>
<organism evidence="2 3">
    <name type="scientific">Gracilariopsis chorda</name>
    <dbReference type="NCBI Taxonomy" id="448386"/>
    <lineage>
        <taxon>Eukaryota</taxon>
        <taxon>Rhodophyta</taxon>
        <taxon>Florideophyceae</taxon>
        <taxon>Rhodymeniophycidae</taxon>
        <taxon>Gracilariales</taxon>
        <taxon>Gracilariaceae</taxon>
        <taxon>Gracilariopsis</taxon>
    </lineage>
</organism>
<reference evidence="2 3" key="1">
    <citation type="journal article" date="2018" name="Mol. Biol. Evol.">
        <title>Analysis of the draft genome of the red seaweed Gracilariopsis chorda provides insights into genome size evolution in Rhodophyta.</title>
        <authorList>
            <person name="Lee J."/>
            <person name="Yang E.C."/>
            <person name="Graf L."/>
            <person name="Yang J.H."/>
            <person name="Qiu H."/>
            <person name="Zel Zion U."/>
            <person name="Chan C.X."/>
            <person name="Stephens T.G."/>
            <person name="Weber A.P.M."/>
            <person name="Boo G.H."/>
            <person name="Boo S.M."/>
            <person name="Kim K.M."/>
            <person name="Shin Y."/>
            <person name="Jung M."/>
            <person name="Lee S.J."/>
            <person name="Yim H.S."/>
            <person name="Lee J.H."/>
            <person name="Bhattacharya D."/>
            <person name="Yoon H.S."/>
        </authorList>
    </citation>
    <scope>NUCLEOTIDE SEQUENCE [LARGE SCALE GENOMIC DNA]</scope>
    <source>
        <strain evidence="2 3">SKKU-2015</strain>
        <tissue evidence="2">Whole body</tissue>
    </source>
</reference>